<evidence type="ECO:0000256" key="4">
    <source>
        <dbReference type="ARBA" id="ARBA00022777"/>
    </source>
</evidence>
<dbReference type="SMART" id="SM00220">
    <property type="entry name" value="S_TKc"/>
    <property type="match status" value="1"/>
</dbReference>
<comment type="caution">
    <text evidence="7">The sequence shown here is derived from an EMBL/GenBank/DDBJ whole genome shotgun (WGS) entry which is preliminary data.</text>
</comment>
<dbReference type="AlphaFoldDB" id="A0AAE1LHF9"/>
<accession>A0AAE1LHF9</accession>
<evidence type="ECO:0000313" key="7">
    <source>
        <dbReference type="EMBL" id="KAK3919565.1"/>
    </source>
</evidence>
<dbReference type="PROSITE" id="PS00108">
    <property type="entry name" value="PROTEIN_KINASE_ST"/>
    <property type="match status" value="1"/>
</dbReference>
<evidence type="ECO:0000256" key="2">
    <source>
        <dbReference type="ARBA" id="ARBA00022679"/>
    </source>
</evidence>
<keyword evidence="1" id="KW-0723">Serine/threonine-protein kinase</keyword>
<dbReference type="Proteomes" id="UP001219518">
    <property type="component" value="Unassembled WGS sequence"/>
</dbReference>
<dbReference type="GO" id="GO:0005524">
    <property type="term" value="F:ATP binding"/>
    <property type="evidence" value="ECO:0007669"/>
    <property type="project" value="UniProtKB-KW"/>
</dbReference>
<dbReference type="PANTHER" id="PTHR24355">
    <property type="entry name" value="G PROTEIN-COUPLED RECEPTOR KINASE/RIBOSOMAL PROTEIN S6 KINASE"/>
    <property type="match status" value="1"/>
</dbReference>
<dbReference type="Gene3D" id="3.30.200.20">
    <property type="entry name" value="Phosphorylase Kinase, domain 1"/>
    <property type="match status" value="1"/>
</dbReference>
<evidence type="ECO:0000256" key="5">
    <source>
        <dbReference type="ARBA" id="ARBA00022840"/>
    </source>
</evidence>
<dbReference type="InterPro" id="IPR000719">
    <property type="entry name" value="Prot_kinase_dom"/>
</dbReference>
<keyword evidence="4 7" id="KW-0418">Kinase</keyword>
<gene>
    <name evidence="7" type="ORF">KUF71_008692</name>
</gene>
<dbReference type="PROSITE" id="PS50011">
    <property type="entry name" value="PROTEIN_KINASE_DOM"/>
    <property type="match status" value="1"/>
</dbReference>
<keyword evidence="8" id="KW-1185">Reference proteome</keyword>
<dbReference type="Pfam" id="PF00069">
    <property type="entry name" value="Pkinase"/>
    <property type="match status" value="1"/>
</dbReference>
<dbReference type="GO" id="GO:0004674">
    <property type="term" value="F:protein serine/threonine kinase activity"/>
    <property type="evidence" value="ECO:0007669"/>
    <property type="project" value="UniProtKB-KW"/>
</dbReference>
<dbReference type="InterPro" id="IPR011009">
    <property type="entry name" value="Kinase-like_dom_sf"/>
</dbReference>
<proteinExistence type="predicted"/>
<dbReference type="SUPFAM" id="SSF56112">
    <property type="entry name" value="Protein kinase-like (PK-like)"/>
    <property type="match status" value="1"/>
</dbReference>
<feature type="domain" description="Protein kinase" evidence="6">
    <location>
        <begin position="107"/>
        <end position="319"/>
    </location>
</feature>
<evidence type="ECO:0000256" key="1">
    <source>
        <dbReference type="ARBA" id="ARBA00022527"/>
    </source>
</evidence>
<dbReference type="InterPro" id="IPR045270">
    <property type="entry name" value="STKc_AGC"/>
</dbReference>
<organism evidence="7 8">
    <name type="scientific">Frankliniella fusca</name>
    <dbReference type="NCBI Taxonomy" id="407009"/>
    <lineage>
        <taxon>Eukaryota</taxon>
        <taxon>Metazoa</taxon>
        <taxon>Ecdysozoa</taxon>
        <taxon>Arthropoda</taxon>
        <taxon>Hexapoda</taxon>
        <taxon>Insecta</taxon>
        <taxon>Pterygota</taxon>
        <taxon>Neoptera</taxon>
        <taxon>Paraneoptera</taxon>
        <taxon>Thysanoptera</taxon>
        <taxon>Terebrantia</taxon>
        <taxon>Thripoidea</taxon>
        <taxon>Thripidae</taxon>
        <taxon>Frankliniella</taxon>
    </lineage>
</organism>
<keyword evidence="3" id="KW-0547">Nucleotide-binding</keyword>
<name>A0AAE1LHF9_9NEOP</name>
<dbReference type="Gene3D" id="1.10.510.10">
    <property type="entry name" value="Transferase(Phosphotransferase) domain 1"/>
    <property type="match status" value="1"/>
</dbReference>
<evidence type="ECO:0000256" key="3">
    <source>
        <dbReference type="ARBA" id="ARBA00022741"/>
    </source>
</evidence>
<protein>
    <submittedName>
        <fullName evidence="7">Serine/threonine-protein kinase S6KL</fullName>
    </submittedName>
</protein>
<reference evidence="7" key="1">
    <citation type="submission" date="2021-07" db="EMBL/GenBank/DDBJ databases">
        <authorList>
            <person name="Catto M.A."/>
            <person name="Jacobson A."/>
            <person name="Kennedy G."/>
            <person name="Labadie P."/>
            <person name="Hunt B.G."/>
            <person name="Srinivasan R."/>
        </authorList>
    </citation>
    <scope>NUCLEOTIDE SEQUENCE</scope>
    <source>
        <strain evidence="7">PL_HMW_Pooled</strain>
        <tissue evidence="7">Head</tissue>
    </source>
</reference>
<dbReference type="EMBL" id="JAHWGI010000979">
    <property type="protein sequence ID" value="KAK3919565.1"/>
    <property type="molecule type" value="Genomic_DNA"/>
</dbReference>
<dbReference type="CDD" id="cd05123">
    <property type="entry name" value="STKc_AGC"/>
    <property type="match status" value="1"/>
</dbReference>
<evidence type="ECO:0000313" key="8">
    <source>
        <dbReference type="Proteomes" id="UP001219518"/>
    </source>
</evidence>
<keyword evidence="5" id="KW-0067">ATP-binding</keyword>
<dbReference type="InterPro" id="IPR008271">
    <property type="entry name" value="Ser/Thr_kinase_AS"/>
</dbReference>
<dbReference type="PANTHER" id="PTHR24355:SF1">
    <property type="entry name" value="RIBOSOMAL PROTEIN S6 KINASE-RELATED PROTEIN"/>
    <property type="match status" value="1"/>
</dbReference>
<sequence length="319" mass="35876">MGNANNKTLSCYGQTRNEVYKRRQDFSQFSLATLTNSWSGRSFISGASQQSAYSVARPWSRVSRRRWKESTLNNPYQIAKATWPVPHIEAIFLPEFSIKGPITELNFEVLSPISHGAFGVVFHVKKVDTQGNYAMKILSKSKIIAESAVQQVKDEAKIQSTCGHNPFIVNCPFYWQSRKQLFIVSDFVCGGELLDLCKVHRSLPENLVQIYSAELALALDFLHNAGVSYRDLKLENVLLDSDGHCQLIDFGLAKWLRHGDRTTTICGTLQYIAPEVLSQEPYGHAVDWWSLGVLTCCMLCGEVSCSLVLNINVMLMQNE</sequence>
<evidence type="ECO:0000259" key="6">
    <source>
        <dbReference type="PROSITE" id="PS50011"/>
    </source>
</evidence>
<keyword evidence="2" id="KW-0808">Transferase</keyword>
<reference evidence="7" key="2">
    <citation type="journal article" date="2023" name="BMC Genomics">
        <title>Pest status, molecular evolution, and epigenetic factors derived from the genome assembly of Frankliniella fusca, a thysanopteran phytovirus vector.</title>
        <authorList>
            <person name="Catto M.A."/>
            <person name="Labadie P.E."/>
            <person name="Jacobson A.L."/>
            <person name="Kennedy G.G."/>
            <person name="Srinivasan R."/>
            <person name="Hunt B.G."/>
        </authorList>
    </citation>
    <scope>NUCLEOTIDE SEQUENCE</scope>
    <source>
        <strain evidence="7">PL_HMW_Pooled</strain>
    </source>
</reference>